<dbReference type="EMBL" id="CVQI01036161">
    <property type="protein sequence ID" value="CRK46943.1"/>
    <property type="molecule type" value="Genomic_DNA"/>
</dbReference>
<organism evidence="1 2">
    <name type="scientific">Verticillium longisporum</name>
    <name type="common">Verticillium dahliae var. longisporum</name>
    <dbReference type="NCBI Taxonomy" id="100787"/>
    <lineage>
        <taxon>Eukaryota</taxon>
        <taxon>Fungi</taxon>
        <taxon>Dikarya</taxon>
        <taxon>Ascomycota</taxon>
        <taxon>Pezizomycotina</taxon>
        <taxon>Sordariomycetes</taxon>
        <taxon>Hypocreomycetidae</taxon>
        <taxon>Glomerellales</taxon>
        <taxon>Plectosphaerellaceae</taxon>
        <taxon>Verticillium</taxon>
    </lineage>
</organism>
<accession>A0A0G4NKH2</accession>
<reference evidence="2" key="1">
    <citation type="submission" date="2015-05" db="EMBL/GenBank/DDBJ databases">
        <authorList>
            <person name="Fogelqvist Johan"/>
        </authorList>
    </citation>
    <scope>NUCLEOTIDE SEQUENCE [LARGE SCALE GENOMIC DNA]</scope>
</reference>
<name>A0A0G4NKH2_VERLO</name>
<proteinExistence type="predicted"/>
<dbReference type="Proteomes" id="UP000045706">
    <property type="component" value="Unassembled WGS sequence"/>
</dbReference>
<protein>
    <submittedName>
        <fullName evidence="1">Uncharacterized protein</fullName>
    </submittedName>
</protein>
<evidence type="ECO:0000313" key="1">
    <source>
        <dbReference type="EMBL" id="CRK46943.1"/>
    </source>
</evidence>
<sequence length="63" mass="6892">MAVYDTELMAIHPWLLFESSRKHPQRGTTLPEARCFTGNLEVIAPRPGMQIPCQAGLGAKSPA</sequence>
<dbReference type="AlphaFoldDB" id="A0A0G4NKH2"/>
<evidence type="ECO:0000313" key="2">
    <source>
        <dbReference type="Proteomes" id="UP000045706"/>
    </source>
</evidence>
<gene>
    <name evidence="1" type="ORF">BN1723_001218</name>
</gene>